<name>A0A220UQD5_9GAMM</name>
<dbReference type="InterPro" id="IPR009921">
    <property type="entry name" value="YehS-like"/>
</dbReference>
<protein>
    <recommendedName>
        <fullName evidence="3">DUF1456 domain-containing protein</fullName>
    </recommendedName>
</protein>
<evidence type="ECO:0008006" key="3">
    <source>
        <dbReference type="Google" id="ProtNLM"/>
    </source>
</evidence>
<dbReference type="Pfam" id="PF07308">
    <property type="entry name" value="DUF1456"/>
    <property type="match status" value="2"/>
</dbReference>
<dbReference type="EMBL" id="CP022358">
    <property type="protein sequence ID" value="ASK70417.1"/>
    <property type="molecule type" value="Genomic_DNA"/>
</dbReference>
<dbReference type="AlphaFoldDB" id="A0A220UQD5"/>
<accession>A0A220UQD5</accession>
<dbReference type="Proteomes" id="UP000198367">
    <property type="component" value="Chromosome"/>
</dbReference>
<dbReference type="PANTHER" id="PTHR37805:SF1">
    <property type="entry name" value="CYTOPLASMIC PROTEIN"/>
    <property type="match status" value="1"/>
</dbReference>
<proteinExistence type="predicted"/>
<reference evidence="1 2" key="1">
    <citation type="submission" date="2017-07" db="EMBL/GenBank/DDBJ databases">
        <title>Phenotypical and genomic characterization of a clinical isolate of Shewanella bicestrii sp. nov. producing an extended-spectrum beta-lactamase and a new oxacillinase variant.</title>
        <authorList>
            <person name="Jousset A.B."/>
            <person name="Bonnin R.A."/>
            <person name="Girlich D."/>
            <person name="Dabos L."/>
            <person name="Potron A."/>
            <person name="Dortet L."/>
            <person name="Glaser P."/>
            <person name="Naas T."/>
        </authorList>
    </citation>
    <scope>NUCLEOTIDE SEQUENCE [LARGE SCALE GENOMIC DNA]</scope>
    <source>
        <strain evidence="1 2">JAB-1</strain>
    </source>
</reference>
<dbReference type="KEGG" id="sbj:CF168_17010"/>
<gene>
    <name evidence="1" type="ORF">CF168_17010</name>
</gene>
<keyword evidence="2" id="KW-1185">Reference proteome</keyword>
<organism evidence="1 2">
    <name type="scientific">Shewanella bicestrii</name>
    <dbReference type="NCBI Taxonomy" id="2018305"/>
    <lineage>
        <taxon>Bacteria</taxon>
        <taxon>Pseudomonadati</taxon>
        <taxon>Pseudomonadota</taxon>
        <taxon>Gammaproteobacteria</taxon>
        <taxon>Alteromonadales</taxon>
        <taxon>Shewanellaceae</taxon>
        <taxon>Shewanella</taxon>
    </lineage>
</organism>
<sequence>MTMINNDILRRLRFVFDFNNAKMIKIFAKVGREVPTEEMISLLRKEEEEGYKACNDTTLCQFLDGLIIEKRGLREGAEIPKPVSKLNNNLIFKKLRVALEMREEDIMATLALAEVQMSKSELSALFRNPDHKNFKACGDQILRNFIRGLSLKYRGV</sequence>
<evidence type="ECO:0000313" key="1">
    <source>
        <dbReference type="EMBL" id="ASK70417.1"/>
    </source>
</evidence>
<dbReference type="PANTHER" id="PTHR37805">
    <property type="entry name" value="CYTOPLASMIC PROTEIN-RELATED"/>
    <property type="match status" value="1"/>
</dbReference>
<evidence type="ECO:0000313" key="2">
    <source>
        <dbReference type="Proteomes" id="UP000198367"/>
    </source>
</evidence>